<dbReference type="GO" id="GO:0045041">
    <property type="term" value="P:protein import into mitochondrial intermembrane space"/>
    <property type="evidence" value="ECO:0007669"/>
    <property type="project" value="TreeGrafter"/>
</dbReference>
<feature type="region of interest" description="Disordered" evidence="5">
    <location>
        <begin position="81"/>
        <end position="108"/>
    </location>
</feature>
<dbReference type="SUPFAM" id="SSF161219">
    <property type="entry name" value="CHY zinc finger-like"/>
    <property type="match status" value="1"/>
</dbReference>
<evidence type="ECO:0000256" key="5">
    <source>
        <dbReference type="SAM" id="MobiDB-lite"/>
    </source>
</evidence>
<sequence length="108" mass="12152">MCKHIANGQFAFQAPCCHRWFDCSECHFELSPDHRLGLATELALLCRACNKPFRKDLTAFGLDDETCPHCENLLVRPITASAAERSRPESTLPPPLTPNVHRQPRAPE</sequence>
<evidence type="ECO:0000256" key="3">
    <source>
        <dbReference type="ARBA" id="ARBA00022833"/>
    </source>
</evidence>
<dbReference type="GO" id="GO:0005758">
    <property type="term" value="C:mitochondrial intermembrane space"/>
    <property type="evidence" value="ECO:0007669"/>
    <property type="project" value="TreeGrafter"/>
</dbReference>
<dbReference type="eggNOG" id="KOG1940">
    <property type="taxonomic scope" value="Eukaryota"/>
</dbReference>
<dbReference type="VEuPathDB" id="FungiDB:PYU1_G012718"/>
<protein>
    <recommendedName>
        <fullName evidence="6">CHY-type domain-containing protein</fullName>
    </recommendedName>
</protein>
<organism evidence="7 8">
    <name type="scientific">Globisporangium ultimum (strain ATCC 200006 / CBS 805.95 / DAOM BR144)</name>
    <name type="common">Pythium ultimum</name>
    <dbReference type="NCBI Taxonomy" id="431595"/>
    <lineage>
        <taxon>Eukaryota</taxon>
        <taxon>Sar</taxon>
        <taxon>Stramenopiles</taxon>
        <taxon>Oomycota</taxon>
        <taxon>Peronosporomycetes</taxon>
        <taxon>Pythiales</taxon>
        <taxon>Pythiaceae</taxon>
        <taxon>Globisporangium</taxon>
    </lineage>
</organism>
<name>K3X695_GLOUD</name>
<keyword evidence="8" id="KW-1185">Reference proteome</keyword>
<reference evidence="8" key="2">
    <citation type="submission" date="2010-04" db="EMBL/GenBank/DDBJ databases">
        <authorList>
            <person name="Buell R."/>
            <person name="Hamilton J."/>
            <person name="Hostetler J."/>
        </authorList>
    </citation>
    <scope>NUCLEOTIDE SEQUENCE [LARGE SCALE GENOMIC DNA]</scope>
    <source>
        <strain evidence="8">DAOM:BR144</strain>
    </source>
</reference>
<keyword evidence="1" id="KW-0479">Metal-binding</keyword>
<dbReference type="AlphaFoldDB" id="K3X695"/>
<dbReference type="InParanoid" id="K3X695"/>
<dbReference type="PANTHER" id="PTHR28082">
    <property type="entry name" value="ZINC FINGER PROTEIN"/>
    <property type="match status" value="1"/>
</dbReference>
<dbReference type="InterPro" id="IPR052604">
    <property type="entry name" value="Mito_Tim_assembly_helper"/>
</dbReference>
<dbReference type="InterPro" id="IPR037274">
    <property type="entry name" value="Znf_CHY_sf"/>
</dbReference>
<dbReference type="EnsemblProtists" id="PYU1_T012744">
    <property type="protein sequence ID" value="PYU1_T012744"/>
    <property type="gene ID" value="PYU1_G012718"/>
</dbReference>
<reference evidence="7" key="3">
    <citation type="submission" date="2015-02" db="UniProtKB">
        <authorList>
            <consortium name="EnsemblProtists"/>
        </authorList>
    </citation>
    <scope>IDENTIFICATION</scope>
    <source>
        <strain evidence="7">DAOM BR144</strain>
    </source>
</reference>
<evidence type="ECO:0000256" key="2">
    <source>
        <dbReference type="ARBA" id="ARBA00022771"/>
    </source>
</evidence>
<proteinExistence type="predicted"/>
<evidence type="ECO:0000313" key="8">
    <source>
        <dbReference type="Proteomes" id="UP000019132"/>
    </source>
</evidence>
<keyword evidence="3" id="KW-0862">Zinc</keyword>
<dbReference type="PROSITE" id="PS51266">
    <property type="entry name" value="ZF_CHY"/>
    <property type="match status" value="1"/>
</dbReference>
<evidence type="ECO:0000256" key="4">
    <source>
        <dbReference type="PROSITE-ProRule" id="PRU00601"/>
    </source>
</evidence>
<dbReference type="GO" id="GO:0008270">
    <property type="term" value="F:zinc ion binding"/>
    <property type="evidence" value="ECO:0007669"/>
    <property type="project" value="UniProtKB-KW"/>
</dbReference>
<dbReference type="Pfam" id="PF05495">
    <property type="entry name" value="zf-CHY"/>
    <property type="match status" value="1"/>
</dbReference>
<dbReference type="HOGENOM" id="CLU_140539_1_0_1"/>
<dbReference type="EMBL" id="GL376588">
    <property type="status" value="NOT_ANNOTATED_CDS"/>
    <property type="molecule type" value="Genomic_DNA"/>
</dbReference>
<feature type="domain" description="CHY-type" evidence="6">
    <location>
        <begin position="1"/>
        <end position="72"/>
    </location>
</feature>
<accession>K3X695</accession>
<keyword evidence="2 4" id="KW-0863">Zinc-finger</keyword>
<evidence type="ECO:0000256" key="1">
    <source>
        <dbReference type="ARBA" id="ARBA00022723"/>
    </source>
</evidence>
<dbReference type="STRING" id="431595.K3X695"/>
<dbReference type="PANTHER" id="PTHR28082:SF2">
    <property type="entry name" value="CHY-TYPE DOMAIN-CONTAINING PROTEIN"/>
    <property type="match status" value="1"/>
</dbReference>
<dbReference type="Proteomes" id="UP000019132">
    <property type="component" value="Unassembled WGS sequence"/>
</dbReference>
<evidence type="ECO:0000313" key="7">
    <source>
        <dbReference type="EnsemblProtists" id="PYU1_T012744"/>
    </source>
</evidence>
<dbReference type="OMA" id="CSECHFE"/>
<reference evidence="8" key="1">
    <citation type="journal article" date="2010" name="Genome Biol.">
        <title>Genome sequence of the necrotrophic plant pathogen Pythium ultimum reveals original pathogenicity mechanisms and effector repertoire.</title>
        <authorList>
            <person name="Levesque C.A."/>
            <person name="Brouwer H."/>
            <person name="Cano L."/>
            <person name="Hamilton J.P."/>
            <person name="Holt C."/>
            <person name="Huitema E."/>
            <person name="Raffaele S."/>
            <person name="Robideau G.P."/>
            <person name="Thines M."/>
            <person name="Win J."/>
            <person name="Zerillo M.M."/>
            <person name="Beakes G.W."/>
            <person name="Boore J.L."/>
            <person name="Busam D."/>
            <person name="Dumas B."/>
            <person name="Ferriera S."/>
            <person name="Fuerstenberg S.I."/>
            <person name="Gachon C.M."/>
            <person name="Gaulin E."/>
            <person name="Govers F."/>
            <person name="Grenville-Briggs L."/>
            <person name="Horner N."/>
            <person name="Hostetler J."/>
            <person name="Jiang R.H."/>
            <person name="Johnson J."/>
            <person name="Krajaejun T."/>
            <person name="Lin H."/>
            <person name="Meijer H.J."/>
            <person name="Moore B."/>
            <person name="Morris P."/>
            <person name="Phuntmart V."/>
            <person name="Puiu D."/>
            <person name="Shetty J."/>
            <person name="Stajich J.E."/>
            <person name="Tripathy S."/>
            <person name="Wawra S."/>
            <person name="van West P."/>
            <person name="Whitty B.R."/>
            <person name="Coutinho P.M."/>
            <person name="Henrissat B."/>
            <person name="Martin F."/>
            <person name="Thomas P.D."/>
            <person name="Tyler B.M."/>
            <person name="De Vries R.P."/>
            <person name="Kamoun S."/>
            <person name="Yandell M."/>
            <person name="Tisserat N."/>
            <person name="Buell C.R."/>
        </authorList>
    </citation>
    <scope>NUCLEOTIDE SEQUENCE</scope>
    <source>
        <strain evidence="8">DAOM:BR144</strain>
    </source>
</reference>
<dbReference type="InterPro" id="IPR008913">
    <property type="entry name" value="Znf_CHY"/>
</dbReference>
<evidence type="ECO:0000259" key="6">
    <source>
        <dbReference type="PROSITE" id="PS51266"/>
    </source>
</evidence>